<feature type="non-terminal residue" evidence="2">
    <location>
        <position position="481"/>
    </location>
</feature>
<sequence length="481" mass="52564">MRRWGGHIICVLLLVSLAQAANPFDLRRYLKKILENQLSTAVSKNVSIGELRGNVYNRLIISDVEISEADGQNTVLIGRAEVNYSLKNIILQRFDILSNIHSITVSDAYLLVKRDAAGRWNYALPSTDQTSKPVNPKKSSPRMQIHIANAGARYIDERGWGKQRLAKRYDQRFHNLNGTVSIDGEDILFTASGVVTPGATLTLNGRYNKGYSVNIAARRVNLAEHGYYALSFSDYTLPSGWADINIRVAAAENSAPALEASAQISGVEFQPGDYLTEPLRNISGGLRWSANRLYLDNLHAALLDTALTLNGSLLLGKTPELNVQAGLQDFDFQKKYSQYFYFPELTGRGALSLALTGPLAQPSGRGSLRLADCRYGLVDLGPVEAEIDLRSGQGELFFRLPERLTGSLVFQGDWQNLNSAISLNAAGLQVAALAQKDASQNITAQITSAQLDFATNNLLQTYFPGSAGQIELNGAVLWQGG</sequence>
<accession>A0A388TID3</accession>
<reference evidence="2 3" key="1">
    <citation type="journal article" date="2019" name="ISME J.">
        <title>Genome analyses of uncultured TG2/ZB3 bacteria in 'Margulisbacteria' specifically attached to ectosymbiotic spirochetes of protists in the termite gut.</title>
        <authorList>
            <person name="Utami Y.D."/>
            <person name="Kuwahara H."/>
            <person name="Igai K."/>
            <person name="Murakami T."/>
            <person name="Sugaya K."/>
            <person name="Morikawa T."/>
            <person name="Nagura Y."/>
            <person name="Yuki M."/>
            <person name="Deevong P."/>
            <person name="Inoue T."/>
            <person name="Kihara K."/>
            <person name="Lo N."/>
            <person name="Yamada A."/>
            <person name="Ohkuma M."/>
            <person name="Hongoh Y."/>
        </authorList>
    </citation>
    <scope>NUCLEOTIDE SEQUENCE [LARGE SCALE GENOMIC DNA]</scope>
    <source>
        <strain evidence="2">NkOx7-02</strain>
    </source>
</reference>
<proteinExistence type="predicted"/>
<dbReference type="AlphaFoldDB" id="A0A388TID3"/>
<dbReference type="GO" id="GO:0005886">
    <property type="term" value="C:plasma membrane"/>
    <property type="evidence" value="ECO:0007669"/>
    <property type="project" value="TreeGrafter"/>
</dbReference>
<keyword evidence="1" id="KW-0732">Signal</keyword>
<feature type="signal peptide" evidence="1">
    <location>
        <begin position="1"/>
        <end position="20"/>
    </location>
</feature>
<keyword evidence="3" id="KW-1185">Reference proteome</keyword>
<dbReference type="InterPro" id="IPR052894">
    <property type="entry name" value="AsmA-related"/>
</dbReference>
<name>A0A388TID3_9BACT</name>
<dbReference type="Proteomes" id="UP000275925">
    <property type="component" value="Unassembled WGS sequence"/>
</dbReference>
<dbReference type="PANTHER" id="PTHR30441:SF8">
    <property type="entry name" value="DUF748 DOMAIN-CONTAINING PROTEIN"/>
    <property type="match status" value="1"/>
</dbReference>
<organism evidence="2 3">
    <name type="scientific">Candidatus Termititenax persephonae</name>
    <dbReference type="NCBI Taxonomy" id="2218525"/>
    <lineage>
        <taxon>Bacteria</taxon>
        <taxon>Bacillati</taxon>
        <taxon>Candidatus Margulisiibacteriota</taxon>
        <taxon>Candidatus Termititenacia</taxon>
        <taxon>Candidatus Termititenacales</taxon>
        <taxon>Candidatus Termititenacaceae</taxon>
        <taxon>Candidatus Termititenax</taxon>
    </lineage>
</organism>
<protein>
    <submittedName>
        <fullName evidence="2">Uncharacterized protein</fullName>
    </submittedName>
</protein>
<evidence type="ECO:0000256" key="1">
    <source>
        <dbReference type="SAM" id="SignalP"/>
    </source>
</evidence>
<dbReference type="PANTHER" id="PTHR30441">
    <property type="entry name" value="DUF748 DOMAIN-CONTAINING PROTEIN"/>
    <property type="match status" value="1"/>
</dbReference>
<evidence type="ECO:0000313" key="3">
    <source>
        <dbReference type="Proteomes" id="UP000275925"/>
    </source>
</evidence>
<dbReference type="GO" id="GO:0090313">
    <property type="term" value="P:regulation of protein targeting to membrane"/>
    <property type="evidence" value="ECO:0007669"/>
    <property type="project" value="TreeGrafter"/>
</dbReference>
<feature type="chain" id="PRO_5017431532" evidence="1">
    <location>
        <begin position="21"/>
        <end position="481"/>
    </location>
</feature>
<gene>
    <name evidence="2" type="ORF">NO2_1439</name>
</gene>
<evidence type="ECO:0000313" key="2">
    <source>
        <dbReference type="EMBL" id="GBR76974.1"/>
    </source>
</evidence>
<dbReference type="EMBL" id="BGZO01000073">
    <property type="protein sequence ID" value="GBR76974.1"/>
    <property type="molecule type" value="Genomic_DNA"/>
</dbReference>
<comment type="caution">
    <text evidence="2">The sequence shown here is derived from an EMBL/GenBank/DDBJ whole genome shotgun (WGS) entry which is preliminary data.</text>
</comment>